<gene>
    <name evidence="1" type="ORF">MENTE1834_LOCUS45943</name>
</gene>
<name>A0ACB1B1S5_MELEN</name>
<evidence type="ECO:0000313" key="1">
    <source>
        <dbReference type="EMBL" id="CAK5117000.1"/>
    </source>
</evidence>
<dbReference type="Proteomes" id="UP001497535">
    <property type="component" value="Unassembled WGS sequence"/>
</dbReference>
<organism evidence="1 2">
    <name type="scientific">Meloidogyne enterolobii</name>
    <name type="common">Root-knot nematode worm</name>
    <name type="synonym">Meloidogyne mayaguensis</name>
    <dbReference type="NCBI Taxonomy" id="390850"/>
    <lineage>
        <taxon>Eukaryota</taxon>
        <taxon>Metazoa</taxon>
        <taxon>Ecdysozoa</taxon>
        <taxon>Nematoda</taxon>
        <taxon>Chromadorea</taxon>
        <taxon>Rhabditida</taxon>
        <taxon>Tylenchina</taxon>
        <taxon>Tylenchomorpha</taxon>
        <taxon>Tylenchoidea</taxon>
        <taxon>Meloidogynidae</taxon>
        <taxon>Meloidogyninae</taxon>
        <taxon>Meloidogyne</taxon>
    </lineage>
</organism>
<protein>
    <submittedName>
        <fullName evidence="1">Uncharacterized protein</fullName>
    </submittedName>
</protein>
<reference evidence="1" key="1">
    <citation type="submission" date="2023-11" db="EMBL/GenBank/DDBJ databases">
        <authorList>
            <person name="Poullet M."/>
        </authorList>
    </citation>
    <scope>NUCLEOTIDE SEQUENCE</scope>
    <source>
        <strain evidence="1">E1834</strain>
    </source>
</reference>
<dbReference type="EMBL" id="CAVMJV010000159">
    <property type="protein sequence ID" value="CAK5117000.1"/>
    <property type="molecule type" value="Genomic_DNA"/>
</dbReference>
<evidence type="ECO:0000313" key="2">
    <source>
        <dbReference type="Proteomes" id="UP001497535"/>
    </source>
</evidence>
<sequence>MSINSHSLNSHPFLTLLLSKFGHNELPEGAAEKWALSERLANWLDCRDILSYLRDEFYIPKMGTLPNGYLINLKIIKNLNTKEVILKTKEGYSNKLIYYSPRV</sequence>
<comment type="caution">
    <text evidence="1">The sequence shown here is derived from an EMBL/GenBank/DDBJ whole genome shotgun (WGS) entry which is preliminary data.</text>
</comment>
<proteinExistence type="predicted"/>
<keyword evidence="2" id="KW-1185">Reference proteome</keyword>
<accession>A0ACB1B1S5</accession>